<dbReference type="AlphaFoldDB" id="A0A8J7WA07"/>
<reference evidence="1" key="1">
    <citation type="submission" date="2014-12" db="EMBL/GenBank/DDBJ databases">
        <authorList>
            <person name="Huang H.-H."/>
            <person name="Chen S.-C."/>
            <person name="Lai M.-C."/>
        </authorList>
    </citation>
    <scope>NUCLEOTIDE SEQUENCE</scope>
    <source>
        <strain evidence="1">K1F9705b</strain>
    </source>
</reference>
<dbReference type="RefSeq" id="WP_211530560.1">
    <property type="nucleotide sequence ID" value="NZ_JWHL01000005.1"/>
</dbReference>
<dbReference type="InterPro" id="IPR011004">
    <property type="entry name" value="Trimer_LpxA-like_sf"/>
</dbReference>
<dbReference type="CDD" id="cd04645">
    <property type="entry name" value="LbH_gamma_CA_like"/>
    <property type="match status" value="1"/>
</dbReference>
<evidence type="ECO:0000313" key="2">
    <source>
        <dbReference type="Proteomes" id="UP000730161"/>
    </source>
</evidence>
<dbReference type="Gene3D" id="2.160.10.10">
    <property type="entry name" value="Hexapeptide repeat proteins"/>
    <property type="match status" value="1"/>
</dbReference>
<dbReference type="PANTHER" id="PTHR13061:SF29">
    <property type="entry name" value="GAMMA CARBONIC ANHYDRASE-LIKE 1, MITOCHONDRIAL-RELATED"/>
    <property type="match status" value="1"/>
</dbReference>
<evidence type="ECO:0000313" key="1">
    <source>
        <dbReference type="EMBL" id="MBR1368913.1"/>
    </source>
</evidence>
<dbReference type="InterPro" id="IPR047324">
    <property type="entry name" value="LbH_gamma_CA-like"/>
</dbReference>
<gene>
    <name evidence="1" type="ORF">RJ53_05060</name>
</gene>
<dbReference type="PANTHER" id="PTHR13061">
    <property type="entry name" value="DYNACTIN SUBUNIT P25"/>
    <property type="match status" value="1"/>
</dbReference>
<accession>A0A8J7WA07</accession>
<protein>
    <submittedName>
        <fullName evidence="1">Acetyltransferase</fullName>
    </submittedName>
</protein>
<dbReference type="SUPFAM" id="SSF51161">
    <property type="entry name" value="Trimeric LpxA-like enzymes"/>
    <property type="match status" value="1"/>
</dbReference>
<keyword evidence="2" id="KW-1185">Reference proteome</keyword>
<dbReference type="Proteomes" id="UP000730161">
    <property type="component" value="Unassembled WGS sequence"/>
</dbReference>
<sequence>MCNGGSPSSCIFIAGNSTIVGDVTFGKDVSVWFGAVIRGDRERIVIGEGSNVQDNAVIHGSVGHPTLIGSEVSVGHGAILHGCTVSDEVLIGMGAIVMNGAVIGTGSIIGAGAVVTEGKVIPPYSLVLGVPGKVIAETTEEQRASILKNATDYVALAGRHRDA</sequence>
<dbReference type="Pfam" id="PF00132">
    <property type="entry name" value="Hexapep"/>
    <property type="match status" value="1"/>
</dbReference>
<proteinExistence type="predicted"/>
<dbReference type="OrthoDB" id="10940at2157"/>
<organism evidence="1 2">
    <name type="scientific">Methanocalculus chunghsingensis</name>
    <dbReference type="NCBI Taxonomy" id="156457"/>
    <lineage>
        <taxon>Archaea</taxon>
        <taxon>Methanobacteriati</taxon>
        <taxon>Methanobacteriota</taxon>
        <taxon>Stenosarchaea group</taxon>
        <taxon>Methanomicrobia</taxon>
        <taxon>Methanomicrobiales</taxon>
        <taxon>Methanocalculaceae</taxon>
        <taxon>Methanocalculus</taxon>
    </lineage>
</organism>
<dbReference type="EMBL" id="JWHL01000005">
    <property type="protein sequence ID" value="MBR1368913.1"/>
    <property type="molecule type" value="Genomic_DNA"/>
</dbReference>
<name>A0A8J7WA07_9EURY</name>
<comment type="caution">
    <text evidence="1">The sequence shown here is derived from an EMBL/GenBank/DDBJ whole genome shotgun (WGS) entry which is preliminary data.</text>
</comment>
<dbReference type="InterPro" id="IPR001451">
    <property type="entry name" value="Hexapep"/>
</dbReference>
<dbReference type="InterPro" id="IPR050484">
    <property type="entry name" value="Transf_Hexapept/Carb_Anhydrase"/>
</dbReference>